<proteinExistence type="predicted"/>
<protein>
    <recommendedName>
        <fullName evidence="1">IrrE N-terminal-like domain-containing protein</fullName>
    </recommendedName>
</protein>
<reference evidence="3" key="2">
    <citation type="submission" date="2008-02" db="EMBL/GenBank/DDBJ databases">
        <authorList>
            <person name="Genoscope - CEA"/>
        </authorList>
    </citation>
    <scope>NUCLEOTIDE SEQUENCE</scope>
    <source>
        <strain evidence="3">SDF</strain>
    </source>
</reference>
<dbReference type="KEGG" id="abm:ABSDF1006"/>
<gene>
    <name evidence="2" type="ordered locus">ABSDF1006</name>
    <name evidence="3" type="ordered locus">ABSDF1760</name>
</gene>
<feature type="domain" description="IrrE N-terminal-like" evidence="1">
    <location>
        <begin position="192"/>
        <end position="290"/>
    </location>
</feature>
<evidence type="ECO:0000313" key="2">
    <source>
        <dbReference type="EMBL" id="CAP00363.1"/>
    </source>
</evidence>
<reference evidence="3 4" key="1">
    <citation type="journal article" date="2008" name="PLoS ONE">
        <title>Comparative analysis of Acinetobacters: three genomes for three lifestyles.</title>
        <authorList>
            <person name="Vallenet D."/>
            <person name="Nordmann P."/>
            <person name="Barbe V."/>
            <person name="Poirel L."/>
            <person name="Mangenot S."/>
            <person name="Bataille E."/>
            <person name="Dossat C."/>
            <person name="Gas S."/>
            <person name="Kreimeyer A."/>
            <person name="Lenoble P."/>
            <person name="Oztas S."/>
            <person name="Poulain J."/>
            <person name="Segurens B."/>
            <person name="Robert C."/>
            <person name="Abergel C."/>
            <person name="Claverie J.M."/>
            <person name="Raoult D."/>
            <person name="Medigue C."/>
            <person name="Weissenbach J."/>
            <person name="Cruveiller S."/>
        </authorList>
    </citation>
    <scope>NUCLEOTIDE SEQUENCE [LARGE SCALE GENOMIC DNA]</scope>
    <source>
        <strain evidence="3 4">SDF</strain>
    </source>
</reference>
<dbReference type="Pfam" id="PF06114">
    <property type="entry name" value="Peptidase_M78"/>
    <property type="match status" value="1"/>
</dbReference>
<dbReference type="Proteomes" id="UP000001741">
    <property type="component" value="Chromosome"/>
</dbReference>
<dbReference type="EMBL" id="CU468230">
    <property type="protein sequence ID" value="CAP01099.1"/>
    <property type="molecule type" value="Genomic_DNA"/>
</dbReference>
<dbReference type="KEGG" id="abm:ABSDF1760"/>
<accession>B0VN23</accession>
<organism evidence="3 4">
    <name type="scientific">Acinetobacter baumannii (strain SDF)</name>
    <dbReference type="NCBI Taxonomy" id="509170"/>
    <lineage>
        <taxon>Bacteria</taxon>
        <taxon>Pseudomonadati</taxon>
        <taxon>Pseudomonadota</taxon>
        <taxon>Gammaproteobacteria</taxon>
        <taxon>Moraxellales</taxon>
        <taxon>Moraxellaceae</taxon>
        <taxon>Acinetobacter</taxon>
        <taxon>Acinetobacter calcoaceticus/baumannii complex</taxon>
    </lineage>
</organism>
<dbReference type="BioCyc" id="ABAU509170:GCL9-810-MONOMER"/>
<name>B0VN23_ACIBS</name>
<dbReference type="HOGENOM" id="CLU_724864_0_0_6"/>
<dbReference type="PANTHER" id="PTHR43236:SF2">
    <property type="entry name" value="BLL0069 PROTEIN"/>
    <property type="match status" value="1"/>
</dbReference>
<dbReference type="AlphaFoldDB" id="B0VN23"/>
<dbReference type="InterPro" id="IPR010359">
    <property type="entry name" value="IrrE_HExxH"/>
</dbReference>
<dbReference type="InterPro" id="IPR052345">
    <property type="entry name" value="Rad_response_metalloprotease"/>
</dbReference>
<sequence length="374" mass="42646">MMVFELVKHSPNALRRYMTDMNVSASALANLTNISESKINKSLVEVEVFKLSQLETISKVLFVPTVYLTTDNFVYERNTPELIEFRNHIDIPQDRYKENALVQEFCQVRDNFISVLSSLNEEPKAFDLRLSGTNAEEDAQTIIDYFGFYTHTKKTKNSDDYFNAWRDIVELKDVIVIDRGREKFGSDGMCLYFDTAPIITIFSSGQSQSRKLFTLIHEIVHLGLGSSVFDGRLLESDNSLEKYCDQVAGYVLAPKSIVAACFNEYLTIEENVILIRKQTKASKAAIAIQLKMLGLINQDQLTDYLEYIKPKENGGGFGSKKENMVLKYFGHSFVEKVMSAMWQERISSNTAKNILGFHKTSKPSAFKELQQKVF</sequence>
<dbReference type="PANTHER" id="PTHR43236">
    <property type="entry name" value="ANTITOXIN HIGA1"/>
    <property type="match status" value="1"/>
</dbReference>
<evidence type="ECO:0000313" key="4">
    <source>
        <dbReference type="Proteomes" id="UP000001741"/>
    </source>
</evidence>
<evidence type="ECO:0000259" key="1">
    <source>
        <dbReference type="Pfam" id="PF06114"/>
    </source>
</evidence>
<dbReference type="EMBL" id="CU468230">
    <property type="protein sequence ID" value="CAP00363.1"/>
    <property type="molecule type" value="Genomic_DNA"/>
</dbReference>
<evidence type="ECO:0000313" key="3">
    <source>
        <dbReference type="EMBL" id="CAP01099.1"/>
    </source>
</evidence>